<dbReference type="RefSeq" id="WP_147664887.1">
    <property type="nucleotide sequence ID" value="NZ_CP042905.2"/>
</dbReference>
<keyword evidence="2" id="KW-1185">Reference proteome</keyword>
<reference evidence="1 2" key="2">
    <citation type="journal article" date="2024" name="Int. J. Syst. Evol. Microbiol.">
        <title>Promethearchaeum syntrophicum gen. nov., sp. nov., an anaerobic, obligately syntrophic archaeon, the first isolate of the lineage 'Asgard' archaea, and proposal of the new archaeal phylum Promethearchaeota phyl. nov. and kingdom Promethearchaeati regn. nov.</title>
        <authorList>
            <person name="Imachi H."/>
            <person name="Nobu M.K."/>
            <person name="Kato S."/>
            <person name="Takaki Y."/>
            <person name="Miyazaki M."/>
            <person name="Miyata M."/>
            <person name="Ogawara M."/>
            <person name="Saito Y."/>
            <person name="Sakai S."/>
            <person name="Tahara Y.O."/>
            <person name="Takano Y."/>
            <person name="Tasumi E."/>
            <person name="Uematsu K."/>
            <person name="Yoshimura T."/>
            <person name="Itoh T."/>
            <person name="Ohkuma M."/>
            <person name="Takai K."/>
        </authorList>
    </citation>
    <scope>NUCLEOTIDE SEQUENCE [LARGE SCALE GENOMIC DNA]</scope>
    <source>
        <strain evidence="1 2">MK-D1</strain>
    </source>
</reference>
<reference evidence="1 2" key="1">
    <citation type="journal article" date="2020" name="Nature">
        <title>Isolation of an archaeon at the prokaryote-eukaryote interface.</title>
        <authorList>
            <person name="Imachi H."/>
            <person name="Nobu M.K."/>
            <person name="Nakahara N."/>
            <person name="Morono Y."/>
            <person name="Ogawara M."/>
            <person name="Takaki Y."/>
            <person name="Takano Y."/>
            <person name="Uematsu K."/>
            <person name="Ikuta T."/>
            <person name="Ito M."/>
            <person name="Matsui Y."/>
            <person name="Miyazaki M."/>
            <person name="Murata K."/>
            <person name="Saito Y."/>
            <person name="Sakai S."/>
            <person name="Song C."/>
            <person name="Tasumi E."/>
            <person name="Yamanaka Y."/>
            <person name="Yamaguchi T."/>
            <person name="Kamagata Y."/>
            <person name="Tamaki H."/>
            <person name="Takai K."/>
        </authorList>
    </citation>
    <scope>NUCLEOTIDE SEQUENCE [LARGE SCALE GENOMIC DNA]</scope>
    <source>
        <strain evidence="1 2">MK-D1</strain>
    </source>
</reference>
<name>A0A5B9DH61_9ARCH</name>
<accession>A0A5B9DH61</accession>
<dbReference type="AlphaFoldDB" id="A0A5B9DH61"/>
<proteinExistence type="predicted"/>
<protein>
    <submittedName>
        <fullName evidence="1">Uncharacterized protein</fullName>
    </submittedName>
</protein>
<dbReference type="GeneID" id="41331812"/>
<gene>
    <name evidence="1" type="ORF">DSAG12_03845</name>
</gene>
<evidence type="ECO:0000313" key="1">
    <source>
        <dbReference type="EMBL" id="QEE18007.1"/>
    </source>
</evidence>
<evidence type="ECO:0000313" key="2">
    <source>
        <dbReference type="Proteomes" id="UP000321408"/>
    </source>
</evidence>
<dbReference type="EMBL" id="CP042905">
    <property type="protein sequence ID" value="QEE18007.1"/>
    <property type="molecule type" value="Genomic_DNA"/>
</dbReference>
<sequence length="73" mass="8734">MSQIQSPAWTPVYKQPLVMTEDLLVMNIQNPKESSLEKQVEGRSGIADQIDFKYFDHKQEHLEQKKKRYPFFY</sequence>
<organism evidence="1 2">
    <name type="scientific">Promethearchaeum syntrophicum</name>
    <dbReference type="NCBI Taxonomy" id="2594042"/>
    <lineage>
        <taxon>Archaea</taxon>
        <taxon>Promethearchaeati</taxon>
        <taxon>Promethearchaeota</taxon>
        <taxon>Promethearchaeia</taxon>
        <taxon>Promethearchaeales</taxon>
        <taxon>Promethearchaeaceae</taxon>
        <taxon>Promethearchaeum</taxon>
    </lineage>
</organism>
<dbReference type="Proteomes" id="UP000321408">
    <property type="component" value="Chromosome"/>
</dbReference>
<dbReference type="KEGG" id="psyt:DSAG12_03845"/>